<dbReference type="Gene3D" id="1.10.287.130">
    <property type="match status" value="1"/>
</dbReference>
<dbReference type="FunFam" id="1.10.287.130:FF:000001">
    <property type="entry name" value="Two-component sensor histidine kinase"/>
    <property type="match status" value="1"/>
</dbReference>
<feature type="domain" description="HAMP" evidence="14">
    <location>
        <begin position="187"/>
        <end position="239"/>
    </location>
</feature>
<evidence type="ECO:0000259" key="14">
    <source>
        <dbReference type="PROSITE" id="PS50885"/>
    </source>
</evidence>
<reference evidence="15 16" key="1">
    <citation type="submission" date="2019-11" db="EMBL/GenBank/DDBJ databases">
        <title>Draft genome sequences of five Paenibacillus species of dairy origin.</title>
        <authorList>
            <person name="Olajide A.M."/>
            <person name="Chen S."/>
            <person name="Lapointe G."/>
        </authorList>
    </citation>
    <scope>NUCLEOTIDE SEQUENCE [LARGE SCALE GENOMIC DNA]</scope>
    <source>
        <strain evidence="15 16">2CS3</strain>
    </source>
</reference>
<dbReference type="AlphaFoldDB" id="A0A7X3CVP2"/>
<evidence type="ECO:0000256" key="9">
    <source>
        <dbReference type="ARBA" id="ARBA00022840"/>
    </source>
</evidence>
<evidence type="ECO:0000256" key="2">
    <source>
        <dbReference type="ARBA" id="ARBA00004651"/>
    </source>
</evidence>
<keyword evidence="6" id="KW-0808">Transferase</keyword>
<dbReference type="RefSeq" id="WP_141336102.1">
    <property type="nucleotide sequence ID" value="NZ_JBDLZV010000001.1"/>
</dbReference>
<dbReference type="EMBL" id="WNZX01000039">
    <property type="protein sequence ID" value="MUG73991.1"/>
    <property type="molecule type" value="Genomic_DNA"/>
</dbReference>
<evidence type="ECO:0000256" key="1">
    <source>
        <dbReference type="ARBA" id="ARBA00000085"/>
    </source>
</evidence>
<dbReference type="InterPro" id="IPR036097">
    <property type="entry name" value="HisK_dim/P_sf"/>
</dbReference>
<evidence type="ECO:0000313" key="15">
    <source>
        <dbReference type="EMBL" id="MUG73991.1"/>
    </source>
</evidence>
<evidence type="ECO:0000256" key="5">
    <source>
        <dbReference type="ARBA" id="ARBA00022553"/>
    </source>
</evidence>
<evidence type="ECO:0000256" key="8">
    <source>
        <dbReference type="ARBA" id="ARBA00022777"/>
    </source>
</evidence>
<dbReference type="InterPro" id="IPR003661">
    <property type="entry name" value="HisK_dim/P_dom"/>
</dbReference>
<evidence type="ECO:0000256" key="11">
    <source>
        <dbReference type="ARBA" id="ARBA00023136"/>
    </source>
</evidence>
<accession>A0A7X3CVP2</accession>
<dbReference type="SMART" id="SM00387">
    <property type="entry name" value="HATPase_c"/>
    <property type="match status" value="1"/>
</dbReference>
<keyword evidence="9" id="KW-0067">ATP-binding</keyword>
<evidence type="ECO:0000256" key="12">
    <source>
        <dbReference type="SAM" id="Phobius"/>
    </source>
</evidence>
<evidence type="ECO:0000256" key="4">
    <source>
        <dbReference type="ARBA" id="ARBA00022475"/>
    </source>
</evidence>
<dbReference type="SMART" id="SM00388">
    <property type="entry name" value="HisKA"/>
    <property type="match status" value="1"/>
</dbReference>
<feature type="transmembrane region" description="Helical" evidence="12">
    <location>
        <begin position="6"/>
        <end position="29"/>
    </location>
</feature>
<gene>
    <name evidence="15" type="ORF">GNP93_25720</name>
</gene>
<dbReference type="InterPro" id="IPR050736">
    <property type="entry name" value="Sensor_HK_Regulatory"/>
</dbReference>
<keyword evidence="12" id="KW-1133">Transmembrane helix</keyword>
<proteinExistence type="predicted"/>
<dbReference type="InterPro" id="IPR036890">
    <property type="entry name" value="HATPase_C_sf"/>
</dbReference>
<dbReference type="EC" id="2.7.13.3" evidence="3"/>
<dbReference type="PANTHER" id="PTHR43711">
    <property type="entry name" value="TWO-COMPONENT HISTIDINE KINASE"/>
    <property type="match status" value="1"/>
</dbReference>
<keyword evidence="16" id="KW-1185">Reference proteome</keyword>
<dbReference type="PANTHER" id="PTHR43711:SF1">
    <property type="entry name" value="HISTIDINE KINASE 1"/>
    <property type="match status" value="1"/>
</dbReference>
<dbReference type="SMART" id="SM00304">
    <property type="entry name" value="HAMP"/>
    <property type="match status" value="1"/>
</dbReference>
<dbReference type="FunFam" id="3.30.565.10:FF:000006">
    <property type="entry name" value="Sensor histidine kinase WalK"/>
    <property type="match status" value="1"/>
</dbReference>
<comment type="subcellular location">
    <subcellularLocation>
        <location evidence="2">Cell membrane</location>
        <topology evidence="2">Multi-pass membrane protein</topology>
    </subcellularLocation>
</comment>
<comment type="catalytic activity">
    <reaction evidence="1">
        <text>ATP + protein L-histidine = ADP + protein N-phospho-L-histidine.</text>
        <dbReference type="EC" id="2.7.13.3"/>
    </reaction>
</comment>
<keyword evidence="11 12" id="KW-0472">Membrane</keyword>
<dbReference type="CDD" id="cd06225">
    <property type="entry name" value="HAMP"/>
    <property type="match status" value="1"/>
</dbReference>
<dbReference type="PROSITE" id="PS50885">
    <property type="entry name" value="HAMP"/>
    <property type="match status" value="1"/>
</dbReference>
<feature type="transmembrane region" description="Helical" evidence="12">
    <location>
        <begin position="167"/>
        <end position="186"/>
    </location>
</feature>
<dbReference type="InterPro" id="IPR003660">
    <property type="entry name" value="HAMP_dom"/>
</dbReference>
<keyword evidence="7" id="KW-0547">Nucleotide-binding</keyword>
<dbReference type="Pfam" id="PF00672">
    <property type="entry name" value="HAMP"/>
    <property type="match status" value="1"/>
</dbReference>
<dbReference type="GO" id="GO:0005524">
    <property type="term" value="F:ATP binding"/>
    <property type="evidence" value="ECO:0007669"/>
    <property type="project" value="UniProtKB-KW"/>
</dbReference>
<dbReference type="Pfam" id="PF00512">
    <property type="entry name" value="HisKA"/>
    <property type="match status" value="1"/>
</dbReference>
<dbReference type="SUPFAM" id="SSF55874">
    <property type="entry name" value="ATPase domain of HSP90 chaperone/DNA topoisomerase II/histidine kinase"/>
    <property type="match status" value="1"/>
</dbReference>
<keyword evidence="5" id="KW-0597">Phosphoprotein</keyword>
<evidence type="ECO:0000256" key="6">
    <source>
        <dbReference type="ARBA" id="ARBA00022679"/>
    </source>
</evidence>
<dbReference type="InterPro" id="IPR004358">
    <property type="entry name" value="Sig_transdc_His_kin-like_C"/>
</dbReference>
<organism evidence="15 16">
    <name type="scientific">Paenibacillus validus</name>
    <dbReference type="NCBI Taxonomy" id="44253"/>
    <lineage>
        <taxon>Bacteria</taxon>
        <taxon>Bacillati</taxon>
        <taxon>Bacillota</taxon>
        <taxon>Bacilli</taxon>
        <taxon>Bacillales</taxon>
        <taxon>Paenibacillaceae</taxon>
        <taxon>Paenibacillus</taxon>
    </lineage>
</organism>
<sequence length="467" mass="52584">MNVNRIVIKLGSTMILLFLVVLLPLGYVINQIFSGFYYNQVQQHIERLAARYANEVATSRSTMTVNMIEMMSSFSDVKMMVVDAEGKVMANSGVAWKPQSSPIPEEEMQELIRGRALEMEMVDPGSGERFLASGQPIIVGQHFYGAVYVLSSVNGIDQSLQKVRQSLILSGIGAFFLALGFTFVLSRKLSDPLVRMETATRRIAQGDLNTRVQIPSNDEIGSLAKAINDLAVDLQRYRDTRREFFANISHELRTPMTYLEGYAKVLRDGLYETEEEKQKYLDIIHQESIRLTHMIHDLFELSKMEEGKIILHMEWIDLTEVMDHVIQKVKPKAKSKGLDIRVEQPDRLPLVYADGLRMGQVFMNLLDNAIRYTETGTIQVQLRQEPSHVVTIVEDSGIGIPPEELPSIFERFYRVEKSRSREHGGTGLGLAIVKQLVDMQGGTIQVSSVLGKGTRFEITLPIGGDSQ</sequence>
<dbReference type="PROSITE" id="PS50109">
    <property type="entry name" value="HIS_KIN"/>
    <property type="match status" value="1"/>
</dbReference>
<keyword evidence="12" id="KW-0812">Transmembrane</keyword>
<keyword evidence="4" id="KW-1003">Cell membrane</keyword>
<dbReference type="InterPro" id="IPR003594">
    <property type="entry name" value="HATPase_dom"/>
</dbReference>
<dbReference type="Gene3D" id="6.10.340.10">
    <property type="match status" value="1"/>
</dbReference>
<dbReference type="Gene3D" id="3.30.565.10">
    <property type="entry name" value="Histidine kinase-like ATPase, C-terminal domain"/>
    <property type="match status" value="1"/>
</dbReference>
<evidence type="ECO:0000259" key="13">
    <source>
        <dbReference type="PROSITE" id="PS50109"/>
    </source>
</evidence>
<dbReference type="GO" id="GO:0000155">
    <property type="term" value="F:phosphorelay sensor kinase activity"/>
    <property type="evidence" value="ECO:0007669"/>
    <property type="project" value="InterPro"/>
</dbReference>
<dbReference type="SUPFAM" id="SSF47384">
    <property type="entry name" value="Homodimeric domain of signal transducing histidine kinase"/>
    <property type="match status" value="1"/>
</dbReference>
<comment type="caution">
    <text evidence="15">The sequence shown here is derived from an EMBL/GenBank/DDBJ whole genome shotgun (WGS) entry which is preliminary data.</text>
</comment>
<evidence type="ECO:0000256" key="3">
    <source>
        <dbReference type="ARBA" id="ARBA00012438"/>
    </source>
</evidence>
<dbReference type="InterPro" id="IPR005467">
    <property type="entry name" value="His_kinase_dom"/>
</dbReference>
<name>A0A7X3CVP2_9BACL</name>
<dbReference type="CDD" id="cd00082">
    <property type="entry name" value="HisKA"/>
    <property type="match status" value="1"/>
</dbReference>
<protein>
    <recommendedName>
        <fullName evidence="3">histidine kinase</fullName>
        <ecNumber evidence="3">2.7.13.3</ecNumber>
    </recommendedName>
</protein>
<evidence type="ECO:0000256" key="7">
    <source>
        <dbReference type="ARBA" id="ARBA00022741"/>
    </source>
</evidence>
<dbReference type="SUPFAM" id="SSF158472">
    <property type="entry name" value="HAMP domain-like"/>
    <property type="match status" value="1"/>
</dbReference>
<dbReference type="CDD" id="cd16922">
    <property type="entry name" value="HATPase_EvgS-ArcB-TorS-like"/>
    <property type="match status" value="1"/>
</dbReference>
<evidence type="ECO:0000313" key="16">
    <source>
        <dbReference type="Proteomes" id="UP000450917"/>
    </source>
</evidence>
<keyword evidence="8" id="KW-0418">Kinase</keyword>
<dbReference type="GO" id="GO:0005886">
    <property type="term" value="C:plasma membrane"/>
    <property type="evidence" value="ECO:0007669"/>
    <property type="project" value="UniProtKB-SubCell"/>
</dbReference>
<dbReference type="Proteomes" id="UP000450917">
    <property type="component" value="Unassembled WGS sequence"/>
</dbReference>
<dbReference type="PRINTS" id="PR00344">
    <property type="entry name" value="BCTRLSENSOR"/>
</dbReference>
<dbReference type="Pfam" id="PF02518">
    <property type="entry name" value="HATPase_c"/>
    <property type="match status" value="1"/>
</dbReference>
<feature type="domain" description="Histidine kinase" evidence="13">
    <location>
        <begin position="247"/>
        <end position="464"/>
    </location>
</feature>
<evidence type="ECO:0000256" key="10">
    <source>
        <dbReference type="ARBA" id="ARBA00023012"/>
    </source>
</evidence>
<keyword evidence="10" id="KW-0902">Two-component regulatory system</keyword>